<keyword evidence="1" id="KW-0813">Transport</keyword>
<dbReference type="PROSITE" id="PS00198">
    <property type="entry name" value="4FE4S_FER_1"/>
    <property type="match status" value="1"/>
</dbReference>
<dbReference type="GO" id="GO:0051539">
    <property type="term" value="F:4 iron, 4 sulfur cluster binding"/>
    <property type="evidence" value="ECO:0007669"/>
    <property type="project" value="UniProtKB-KW"/>
</dbReference>
<feature type="region of interest" description="Disordered" evidence="8">
    <location>
        <begin position="20"/>
        <end position="43"/>
    </location>
</feature>
<evidence type="ECO:0000256" key="6">
    <source>
        <dbReference type="ARBA" id="ARBA00023004"/>
    </source>
</evidence>
<proteinExistence type="predicted"/>
<dbReference type="SUPFAM" id="SSF100950">
    <property type="entry name" value="NagB/RpiA/CoA transferase-like"/>
    <property type="match status" value="1"/>
</dbReference>
<evidence type="ECO:0000256" key="4">
    <source>
        <dbReference type="ARBA" id="ARBA00022737"/>
    </source>
</evidence>
<evidence type="ECO:0000313" key="10">
    <source>
        <dbReference type="EMBL" id="PQV64199.1"/>
    </source>
</evidence>
<dbReference type="PANTHER" id="PTHR47153">
    <property type="entry name" value="LACTATE UTILIZATION PROTEIN B"/>
    <property type="match status" value="1"/>
</dbReference>
<dbReference type="Pfam" id="PF11870">
    <property type="entry name" value="LutB_C"/>
    <property type="match status" value="1"/>
</dbReference>
<dbReference type="InParanoid" id="A0A2S8STX7"/>
<dbReference type="Pfam" id="PF13183">
    <property type="entry name" value="Fer4_8"/>
    <property type="match status" value="1"/>
</dbReference>
<dbReference type="InterPro" id="IPR009051">
    <property type="entry name" value="Helical_ferredxn"/>
</dbReference>
<evidence type="ECO:0000259" key="9">
    <source>
        <dbReference type="PROSITE" id="PS51379"/>
    </source>
</evidence>
<dbReference type="NCBIfam" id="TIGR00273">
    <property type="entry name" value="LutB/LldF family L-lactate oxidation iron-sulfur protein"/>
    <property type="match status" value="1"/>
</dbReference>
<evidence type="ECO:0000256" key="8">
    <source>
        <dbReference type="SAM" id="MobiDB-lite"/>
    </source>
</evidence>
<dbReference type="PANTHER" id="PTHR47153:SF2">
    <property type="entry name" value="LACTATE UTILIZATION PROTEIN B"/>
    <property type="match status" value="1"/>
</dbReference>
<keyword evidence="3" id="KW-0479">Metal-binding</keyword>
<evidence type="ECO:0000256" key="5">
    <source>
        <dbReference type="ARBA" id="ARBA00022982"/>
    </source>
</evidence>
<dbReference type="AlphaFoldDB" id="A0A2S8STX7"/>
<reference evidence="10 11" key="1">
    <citation type="journal article" date="2018" name="Syst. Appl. Microbiol.">
        <title>Abditibacterium utsteinense sp. nov., the first cultivated member of candidate phylum FBP, isolated from ice-free Antarctic soil samples.</title>
        <authorList>
            <person name="Tahon G."/>
            <person name="Tytgat B."/>
            <person name="Lebbe L."/>
            <person name="Carlier A."/>
            <person name="Willems A."/>
        </authorList>
    </citation>
    <scope>NUCLEOTIDE SEQUENCE [LARGE SCALE GENOMIC DNA]</scope>
    <source>
        <strain evidence="10 11">LMG 29911</strain>
    </source>
</reference>
<keyword evidence="4" id="KW-0677">Repeat</keyword>
<dbReference type="InterPro" id="IPR017896">
    <property type="entry name" value="4Fe4S_Fe-S-bd"/>
</dbReference>
<dbReference type="Pfam" id="PF02589">
    <property type="entry name" value="LUD_dom"/>
    <property type="match status" value="1"/>
</dbReference>
<dbReference type="Proteomes" id="UP000237684">
    <property type="component" value="Unassembled WGS sequence"/>
</dbReference>
<dbReference type="EMBL" id="NIGF01000006">
    <property type="protein sequence ID" value="PQV64199.1"/>
    <property type="molecule type" value="Genomic_DNA"/>
</dbReference>
<accession>A0A2S8STX7</accession>
<dbReference type="SUPFAM" id="SSF46548">
    <property type="entry name" value="alpha-helical ferredoxin"/>
    <property type="match status" value="1"/>
</dbReference>
<dbReference type="Gene3D" id="1.10.1060.10">
    <property type="entry name" value="Alpha-helical ferredoxin"/>
    <property type="match status" value="1"/>
</dbReference>
<feature type="domain" description="4Fe-4S ferredoxin-type" evidence="9">
    <location>
        <begin position="338"/>
        <end position="358"/>
    </location>
</feature>
<dbReference type="InterPro" id="IPR004452">
    <property type="entry name" value="LutB/LldF"/>
</dbReference>
<keyword evidence="2" id="KW-0004">4Fe-4S</keyword>
<evidence type="ECO:0000256" key="3">
    <source>
        <dbReference type="ARBA" id="ARBA00022723"/>
    </source>
</evidence>
<sequence>MAITSQELEKLDAEALLPQSAPRGSGAAHDDNFHNGGEKPSAQFQHDADIITRDLRHRDLIQSALGKYAVARAGKQSKFGNWQAARQAAAEVKWEAVGHLDQYLREFEEKISARGTQVFWADNPEEARDYIIEIVKRAGARRIIKSKTMTGEEIHLNAALEKEGFEVAESDLGEYIVQLREEAPYHFVFPAMHLSRGEISDLFKEKLGTAPTDSPEELTMIAREVMREKYIAADVGISGANFAIAETGMISITENEGNARLTTSLPKIHIAIMGIEKVLPKMSDLALFLPMLATAGAGQALTGYNTLIGGPKQSGEIDGPDEFHVVLLNNGRTNLLADPEQRDALSCIRCGACLNVCPIFKNVGGHTYGTTYQGPIGSVITPHFKEMQTWKHLSSASSLCGACTETCPVKIDLAHHLLQNRRNAVQEKPIWWEKYAMKGFAWFMNQPKLYRLAIKLAPLAQIFHPIVKGRKIDPLYVWTAGREFPKVKTQSFKDFWAKRNNQ</sequence>
<dbReference type="InterPro" id="IPR003741">
    <property type="entry name" value="LUD_dom"/>
</dbReference>
<dbReference type="OrthoDB" id="9782337at2"/>
<name>A0A2S8STX7_9BACT</name>
<dbReference type="GO" id="GO:0046872">
    <property type="term" value="F:metal ion binding"/>
    <property type="evidence" value="ECO:0007669"/>
    <property type="project" value="UniProtKB-KW"/>
</dbReference>
<dbReference type="InterPro" id="IPR024185">
    <property type="entry name" value="FTHF_cligase-like_sf"/>
</dbReference>
<evidence type="ECO:0000256" key="7">
    <source>
        <dbReference type="ARBA" id="ARBA00023014"/>
    </source>
</evidence>
<organism evidence="10 11">
    <name type="scientific">Abditibacterium utsteinense</name>
    <dbReference type="NCBI Taxonomy" id="1960156"/>
    <lineage>
        <taxon>Bacteria</taxon>
        <taxon>Pseudomonadati</taxon>
        <taxon>Abditibacteriota</taxon>
        <taxon>Abditibacteriia</taxon>
        <taxon>Abditibacteriales</taxon>
        <taxon>Abditibacteriaceae</taxon>
        <taxon>Abditibacterium</taxon>
    </lineage>
</organism>
<comment type="caution">
    <text evidence="10">The sequence shown here is derived from an EMBL/GenBank/DDBJ whole genome shotgun (WGS) entry which is preliminary data.</text>
</comment>
<dbReference type="PROSITE" id="PS51379">
    <property type="entry name" value="4FE4S_FER_2"/>
    <property type="match status" value="1"/>
</dbReference>
<dbReference type="GO" id="GO:0006089">
    <property type="term" value="P:lactate metabolic process"/>
    <property type="evidence" value="ECO:0007669"/>
    <property type="project" value="InterPro"/>
</dbReference>
<keyword evidence="5" id="KW-0249">Electron transport</keyword>
<dbReference type="RefSeq" id="WP_105483454.1">
    <property type="nucleotide sequence ID" value="NZ_NIGF01000006.1"/>
</dbReference>
<keyword evidence="6" id="KW-0408">Iron</keyword>
<evidence type="ECO:0000256" key="2">
    <source>
        <dbReference type="ARBA" id="ARBA00022485"/>
    </source>
</evidence>
<dbReference type="InterPro" id="IPR024569">
    <property type="entry name" value="LutB_C"/>
</dbReference>
<keyword evidence="7" id="KW-0411">Iron-sulfur</keyword>
<gene>
    <name evidence="10" type="ORF">B1R32_10643</name>
</gene>
<feature type="compositionally biased region" description="Basic and acidic residues" evidence="8">
    <location>
        <begin position="28"/>
        <end position="37"/>
    </location>
</feature>
<dbReference type="FunCoup" id="A0A2S8STX7">
    <property type="interactions" value="13"/>
</dbReference>
<evidence type="ECO:0000256" key="1">
    <source>
        <dbReference type="ARBA" id="ARBA00022448"/>
    </source>
</evidence>
<dbReference type="InterPro" id="IPR017900">
    <property type="entry name" value="4Fe4S_Fe_S_CS"/>
</dbReference>
<evidence type="ECO:0000313" key="11">
    <source>
        <dbReference type="Proteomes" id="UP000237684"/>
    </source>
</evidence>
<dbReference type="InterPro" id="IPR037171">
    <property type="entry name" value="NagB/RpiA_transferase-like"/>
</dbReference>
<protein>
    <submittedName>
        <fullName evidence="10">L-lactate dehydrogenase complex protein LldF</fullName>
    </submittedName>
</protein>
<keyword evidence="11" id="KW-1185">Reference proteome</keyword>
<dbReference type="Gene3D" id="3.40.50.10420">
    <property type="entry name" value="NagB/RpiA/CoA transferase-like"/>
    <property type="match status" value="1"/>
</dbReference>